<gene>
    <name evidence="2" type="ORF">CCH79_00013873</name>
</gene>
<evidence type="ECO:0000256" key="1">
    <source>
        <dbReference type="SAM" id="MobiDB-lite"/>
    </source>
</evidence>
<feature type="region of interest" description="Disordered" evidence="1">
    <location>
        <begin position="1"/>
        <end position="36"/>
    </location>
</feature>
<evidence type="ECO:0008006" key="4">
    <source>
        <dbReference type="Google" id="ProtNLM"/>
    </source>
</evidence>
<organism evidence="2 3">
    <name type="scientific">Gambusia affinis</name>
    <name type="common">Western mosquitofish</name>
    <name type="synonym">Heterandria affinis</name>
    <dbReference type="NCBI Taxonomy" id="33528"/>
    <lineage>
        <taxon>Eukaryota</taxon>
        <taxon>Metazoa</taxon>
        <taxon>Chordata</taxon>
        <taxon>Craniata</taxon>
        <taxon>Vertebrata</taxon>
        <taxon>Euteleostomi</taxon>
        <taxon>Actinopterygii</taxon>
        <taxon>Neopterygii</taxon>
        <taxon>Teleostei</taxon>
        <taxon>Neoteleostei</taxon>
        <taxon>Acanthomorphata</taxon>
        <taxon>Ovalentaria</taxon>
        <taxon>Atherinomorphae</taxon>
        <taxon>Cyprinodontiformes</taxon>
        <taxon>Poeciliidae</taxon>
        <taxon>Poeciliinae</taxon>
        <taxon>Gambusia</taxon>
    </lineage>
</organism>
<name>A0A315VVJ2_GAMAF</name>
<proteinExistence type="predicted"/>
<evidence type="ECO:0000313" key="3">
    <source>
        <dbReference type="Proteomes" id="UP000250572"/>
    </source>
</evidence>
<dbReference type="EMBL" id="NHOQ01001073">
    <property type="protein sequence ID" value="PWA27236.1"/>
    <property type="molecule type" value="Genomic_DNA"/>
</dbReference>
<dbReference type="AlphaFoldDB" id="A0A315VVJ2"/>
<keyword evidence="3" id="KW-1185">Reference proteome</keyword>
<comment type="caution">
    <text evidence="2">The sequence shown here is derived from an EMBL/GenBank/DDBJ whole genome shotgun (WGS) entry which is preliminary data.</text>
</comment>
<evidence type="ECO:0000313" key="2">
    <source>
        <dbReference type="EMBL" id="PWA27236.1"/>
    </source>
</evidence>
<accession>A0A315VVJ2</accession>
<sequence>MGTSSPRYPTGDKGSSVAPWVSSEEGPDQFGPDGNIHDSVFVSQGTRIDLYKTTPKVQLAGGAEGMEEGLMNGRVLKLSGSTIIHNTVSSSITLSTGSPQGCMLSLLLFTLLTYDCSARHPSCHIVKFADNTAVVGRITNSDES</sequence>
<dbReference type="Proteomes" id="UP000250572">
    <property type="component" value="Unassembled WGS sequence"/>
</dbReference>
<reference evidence="2 3" key="1">
    <citation type="journal article" date="2018" name="G3 (Bethesda)">
        <title>A High-Quality Reference Genome for the Invasive Mosquitofish Gambusia affinis Using a Chicago Library.</title>
        <authorList>
            <person name="Hoffberg S.L."/>
            <person name="Troendle N.J."/>
            <person name="Glenn T.C."/>
            <person name="Mahmud O."/>
            <person name="Louha S."/>
            <person name="Chalopin D."/>
            <person name="Bennetzen J.L."/>
            <person name="Mauricio R."/>
        </authorList>
    </citation>
    <scope>NUCLEOTIDE SEQUENCE [LARGE SCALE GENOMIC DNA]</scope>
    <source>
        <strain evidence="2">NE01/NJP1002.9</strain>
        <tissue evidence="2">Muscle</tissue>
    </source>
</reference>
<protein>
    <recommendedName>
        <fullName evidence="4">Reverse transcriptase domain-containing protein</fullName>
    </recommendedName>
</protein>